<dbReference type="PANTHER" id="PTHR30329">
    <property type="entry name" value="STATOR ELEMENT OF FLAGELLAR MOTOR COMPLEX"/>
    <property type="match status" value="1"/>
</dbReference>
<accession>A0A1H3XYU9</accession>
<evidence type="ECO:0000313" key="5">
    <source>
        <dbReference type="Proteomes" id="UP000198951"/>
    </source>
</evidence>
<dbReference type="Pfam" id="PF00691">
    <property type="entry name" value="OmpA"/>
    <property type="match status" value="2"/>
</dbReference>
<dbReference type="CDD" id="cd07185">
    <property type="entry name" value="OmpA_C-like"/>
    <property type="match status" value="1"/>
</dbReference>
<evidence type="ECO:0000256" key="1">
    <source>
        <dbReference type="PROSITE-ProRule" id="PRU00473"/>
    </source>
</evidence>
<feature type="signal peptide" evidence="2">
    <location>
        <begin position="1"/>
        <end position="19"/>
    </location>
</feature>
<dbReference type="Gene3D" id="3.30.1330.60">
    <property type="entry name" value="OmpA-like domain"/>
    <property type="match status" value="2"/>
</dbReference>
<sequence length="263" mass="30265">MKIKCFLILLFFDIVALSAQDKLELFFDFNKEIINEKSNEGFGNWLKNSKDKEVTKIYGFCDSVGTNVYNKDLSIRRVNNVLSLLNSNQIQINEKVELNNFGEDFLQSKIQSDNRKVEVFFKTVLPIAIEKEYSKKTAIEKEVGDSKIGDLFKLENINFFNSSDQLLPESRPALLELVAVLIKNKSLTIEIQGHICCQTKEDKYDVSAARAKKIYDILVKSGIEKERLSHIGFGSTRPIYLLPEQNEEERIANRRVEIMIVKK</sequence>
<organism evidence="4 5">
    <name type="scientific">Flavobacterium gillisiae</name>
    <dbReference type="NCBI Taxonomy" id="150146"/>
    <lineage>
        <taxon>Bacteria</taxon>
        <taxon>Pseudomonadati</taxon>
        <taxon>Bacteroidota</taxon>
        <taxon>Flavobacteriia</taxon>
        <taxon>Flavobacteriales</taxon>
        <taxon>Flavobacteriaceae</taxon>
        <taxon>Flavobacterium</taxon>
    </lineage>
</organism>
<protein>
    <submittedName>
        <fullName evidence="4">OmpA family protein</fullName>
    </submittedName>
</protein>
<dbReference type="PROSITE" id="PS51123">
    <property type="entry name" value="OMPA_2"/>
    <property type="match status" value="1"/>
</dbReference>
<keyword evidence="2" id="KW-0732">Signal</keyword>
<dbReference type="PANTHER" id="PTHR30329:SF21">
    <property type="entry name" value="LIPOPROTEIN YIAD-RELATED"/>
    <property type="match status" value="1"/>
</dbReference>
<name>A0A1H3XYU9_9FLAO</name>
<feature type="domain" description="OmpA-like" evidence="3">
    <location>
        <begin position="146"/>
        <end position="263"/>
    </location>
</feature>
<dbReference type="SUPFAM" id="SSF103088">
    <property type="entry name" value="OmpA-like"/>
    <property type="match status" value="2"/>
</dbReference>
<dbReference type="GO" id="GO:0016020">
    <property type="term" value="C:membrane"/>
    <property type="evidence" value="ECO:0007669"/>
    <property type="project" value="UniProtKB-UniRule"/>
</dbReference>
<dbReference type="Proteomes" id="UP000198951">
    <property type="component" value="Unassembled WGS sequence"/>
</dbReference>
<dbReference type="InterPro" id="IPR050330">
    <property type="entry name" value="Bact_OuterMem_StrucFunc"/>
</dbReference>
<reference evidence="5" key="1">
    <citation type="submission" date="2016-10" db="EMBL/GenBank/DDBJ databases">
        <authorList>
            <person name="Varghese N."/>
            <person name="Submissions S."/>
        </authorList>
    </citation>
    <scope>NUCLEOTIDE SEQUENCE [LARGE SCALE GENOMIC DNA]</scope>
    <source>
        <strain evidence="5">DSM 22376</strain>
    </source>
</reference>
<keyword evidence="5" id="KW-1185">Reference proteome</keyword>
<dbReference type="AlphaFoldDB" id="A0A1H3XYU9"/>
<gene>
    <name evidence="4" type="ORF">SAMN05443667_101709</name>
</gene>
<feature type="chain" id="PRO_5011564370" evidence="2">
    <location>
        <begin position="20"/>
        <end position="263"/>
    </location>
</feature>
<keyword evidence="1" id="KW-0472">Membrane</keyword>
<dbReference type="EMBL" id="FNRD01000001">
    <property type="protein sequence ID" value="SEA04021.1"/>
    <property type="molecule type" value="Genomic_DNA"/>
</dbReference>
<dbReference type="OrthoDB" id="9782229at2"/>
<evidence type="ECO:0000313" key="4">
    <source>
        <dbReference type="EMBL" id="SEA04021.1"/>
    </source>
</evidence>
<evidence type="ECO:0000259" key="3">
    <source>
        <dbReference type="PROSITE" id="PS51123"/>
    </source>
</evidence>
<dbReference type="InterPro" id="IPR006665">
    <property type="entry name" value="OmpA-like"/>
</dbReference>
<proteinExistence type="predicted"/>
<dbReference type="STRING" id="150146.SAMN05443667_101709"/>
<evidence type="ECO:0000256" key="2">
    <source>
        <dbReference type="SAM" id="SignalP"/>
    </source>
</evidence>
<dbReference type="InterPro" id="IPR036737">
    <property type="entry name" value="OmpA-like_sf"/>
</dbReference>